<dbReference type="Proteomes" id="UP001497482">
    <property type="component" value="Chromosome 5"/>
</dbReference>
<proteinExistence type="predicted"/>
<evidence type="ECO:0000313" key="2">
    <source>
        <dbReference type="EMBL" id="CAL1606636.1"/>
    </source>
</evidence>
<gene>
    <name evidence="2" type="ORF">KC01_LOCUS33777</name>
</gene>
<evidence type="ECO:0000313" key="3">
    <source>
        <dbReference type="Proteomes" id="UP001497482"/>
    </source>
</evidence>
<reference evidence="2 3" key="1">
    <citation type="submission" date="2024-04" db="EMBL/GenBank/DDBJ databases">
        <authorList>
            <person name="Waldvogel A.-M."/>
            <person name="Schoenle A."/>
        </authorList>
    </citation>
    <scope>NUCLEOTIDE SEQUENCE [LARGE SCALE GENOMIC DNA]</scope>
</reference>
<name>A0AAV2M037_KNICA</name>
<dbReference type="EMBL" id="OZ035827">
    <property type="protein sequence ID" value="CAL1606636.1"/>
    <property type="molecule type" value="Genomic_DNA"/>
</dbReference>
<dbReference type="AlphaFoldDB" id="A0AAV2M037"/>
<sequence>MTADLVMRRRPAADAPPEGTIENSGLSTSNEEEEVSAHSAKVLIVAQVTCAPQPSATHTTNHLFLITGIRCLLPPLHHSSSSLFMPYSVP</sequence>
<feature type="region of interest" description="Disordered" evidence="1">
    <location>
        <begin position="1"/>
        <end position="33"/>
    </location>
</feature>
<keyword evidence="3" id="KW-1185">Reference proteome</keyword>
<evidence type="ECO:0000256" key="1">
    <source>
        <dbReference type="SAM" id="MobiDB-lite"/>
    </source>
</evidence>
<organism evidence="2 3">
    <name type="scientific">Knipowitschia caucasica</name>
    <name type="common">Caucasian dwarf goby</name>
    <name type="synonym">Pomatoschistus caucasicus</name>
    <dbReference type="NCBI Taxonomy" id="637954"/>
    <lineage>
        <taxon>Eukaryota</taxon>
        <taxon>Metazoa</taxon>
        <taxon>Chordata</taxon>
        <taxon>Craniata</taxon>
        <taxon>Vertebrata</taxon>
        <taxon>Euteleostomi</taxon>
        <taxon>Actinopterygii</taxon>
        <taxon>Neopterygii</taxon>
        <taxon>Teleostei</taxon>
        <taxon>Neoteleostei</taxon>
        <taxon>Acanthomorphata</taxon>
        <taxon>Gobiaria</taxon>
        <taxon>Gobiiformes</taxon>
        <taxon>Gobioidei</taxon>
        <taxon>Gobiidae</taxon>
        <taxon>Gobiinae</taxon>
        <taxon>Knipowitschia</taxon>
    </lineage>
</organism>
<protein>
    <submittedName>
        <fullName evidence="2">Uncharacterized protein</fullName>
    </submittedName>
</protein>
<accession>A0AAV2M037</accession>